<dbReference type="AlphaFoldDB" id="A0A0E3Q222"/>
<dbReference type="HAMAP" id="MF_00674">
    <property type="entry name" value="UPF0251"/>
    <property type="match status" value="1"/>
</dbReference>
<dbReference type="Proteomes" id="UP000033058">
    <property type="component" value="Chromosome"/>
</dbReference>
<keyword evidence="4" id="KW-0472">Membrane</keyword>
<evidence type="ECO:0000313" key="6">
    <source>
        <dbReference type="Proteomes" id="UP000033058"/>
    </source>
</evidence>
<dbReference type="InterPro" id="IPR013324">
    <property type="entry name" value="RNA_pol_sigma_r3/r4-like"/>
</dbReference>
<dbReference type="PATRIC" id="fig|1434117.4.peg.4041"/>
<keyword evidence="4" id="KW-0812">Transmembrane</keyword>
<dbReference type="SUPFAM" id="SSF88659">
    <property type="entry name" value="Sigma3 and sigma4 domains of RNA polymerase sigma factors"/>
    <property type="match status" value="1"/>
</dbReference>
<feature type="transmembrane region" description="Helical" evidence="4">
    <location>
        <begin position="40"/>
        <end position="62"/>
    </location>
</feature>
<name>A0A0E3Q222_METMZ</name>
<feature type="region of interest" description="Disordered" evidence="3">
    <location>
        <begin position="178"/>
        <end position="211"/>
    </location>
</feature>
<dbReference type="PANTHER" id="PTHR37478:SF2">
    <property type="entry name" value="UPF0251 PROTEIN TK0562"/>
    <property type="match status" value="1"/>
</dbReference>
<evidence type="ECO:0000256" key="2">
    <source>
        <dbReference type="HAMAP-Rule" id="MF_00674"/>
    </source>
</evidence>
<evidence type="ECO:0000256" key="3">
    <source>
        <dbReference type="SAM" id="MobiDB-lite"/>
    </source>
</evidence>
<comment type="similarity">
    <text evidence="1 2">Belongs to the UPF0251 family.</text>
</comment>
<dbReference type="Pfam" id="PF02001">
    <property type="entry name" value="DUF134"/>
    <property type="match status" value="1"/>
</dbReference>
<evidence type="ECO:0000256" key="4">
    <source>
        <dbReference type="SAM" id="Phobius"/>
    </source>
</evidence>
<keyword evidence="4" id="KW-1133">Transmembrane helix</keyword>
<protein>
    <recommendedName>
        <fullName evidence="2">UPF0251 protein MSMAW_3201</fullName>
    </recommendedName>
</protein>
<organism evidence="5 6">
    <name type="scientific">Methanosarcina mazei WWM610</name>
    <dbReference type="NCBI Taxonomy" id="1434117"/>
    <lineage>
        <taxon>Archaea</taxon>
        <taxon>Methanobacteriati</taxon>
        <taxon>Methanobacteriota</taxon>
        <taxon>Stenosarchaea group</taxon>
        <taxon>Methanomicrobia</taxon>
        <taxon>Methanosarcinales</taxon>
        <taxon>Methanosarcinaceae</taxon>
        <taxon>Methanosarcina</taxon>
    </lineage>
</organism>
<dbReference type="EMBL" id="CP009509">
    <property type="protein sequence ID" value="AKB42192.1"/>
    <property type="molecule type" value="Genomic_DNA"/>
</dbReference>
<reference evidence="5 6" key="1">
    <citation type="submission" date="2014-07" db="EMBL/GenBank/DDBJ databases">
        <title>Methanogenic archaea and the global carbon cycle.</title>
        <authorList>
            <person name="Henriksen J.R."/>
            <person name="Luke J."/>
            <person name="Reinhart S."/>
            <person name="Benedict M.N."/>
            <person name="Youngblut N.D."/>
            <person name="Metcalf M.E."/>
            <person name="Whitaker R.J."/>
            <person name="Metcalf W.W."/>
        </authorList>
    </citation>
    <scope>NUCLEOTIDE SEQUENCE [LARGE SCALE GENOMIC DNA]</scope>
    <source>
        <strain evidence="5 6">WWM610</strain>
    </source>
</reference>
<dbReference type="PANTHER" id="PTHR37478">
    <property type="match status" value="1"/>
</dbReference>
<evidence type="ECO:0000256" key="1">
    <source>
        <dbReference type="ARBA" id="ARBA00009350"/>
    </source>
</evidence>
<feature type="compositionally biased region" description="Gly residues" evidence="3">
    <location>
        <begin position="186"/>
        <end position="198"/>
    </location>
</feature>
<accession>A0A0E3Q222</accession>
<dbReference type="HOGENOM" id="CLU_1202633_0_0_2"/>
<proteinExistence type="inferred from homology"/>
<evidence type="ECO:0000313" key="5">
    <source>
        <dbReference type="EMBL" id="AKB42192.1"/>
    </source>
</evidence>
<dbReference type="InterPro" id="IPR002852">
    <property type="entry name" value="UPF0251"/>
</dbReference>
<sequence>MNLNHEVQFSEKSVPTEAEAFMGVYQPAFKVHLKEHLEKVAYISMIWVLCVFMCLNWHVSLFSFEAHFKLKPEWMENYIYFALLCITMRPRKRRMVDFEHPERQFRPFSPESEISEEILLTIDELEAMRLSFLENLSQTEAAARMEIHQSTFQRALKKALEKVTDALVHGKAIRIEGGDYRMPRGDGTGPAGQGPAGGGRERGQGKGRGGRFGGPEGNCICPACGYETPHTPGVSCSQVKCEKCGSPMVRK</sequence>
<gene>
    <name evidence="5" type="ORF">MSMAW_3201</name>
</gene>